<accession>A0A316DB04</accession>
<dbReference type="Proteomes" id="UP000245634">
    <property type="component" value="Unassembled WGS sequence"/>
</dbReference>
<keyword evidence="2" id="KW-1185">Reference proteome</keyword>
<sequence>MNVAQRFTMPVAAQLTGEIVNREPEKCDELSWHPFEALPDNMIPYIRRAIENYRDQAWFSSFGWGEV</sequence>
<gene>
    <name evidence="1" type="ORF">C7459_105256</name>
</gene>
<evidence type="ECO:0000313" key="1">
    <source>
        <dbReference type="EMBL" id="PWK14489.1"/>
    </source>
</evidence>
<evidence type="ECO:0000313" key="2">
    <source>
        <dbReference type="Proteomes" id="UP000245634"/>
    </source>
</evidence>
<proteinExistence type="predicted"/>
<protein>
    <recommendedName>
        <fullName evidence="3">8-oxo-dGTP diphosphatase</fullName>
    </recommendedName>
</protein>
<name>A0A316DB04_9BACL</name>
<organism evidence="1 2">
    <name type="scientific">Tumebacillus permanentifrigoris</name>
    <dbReference type="NCBI Taxonomy" id="378543"/>
    <lineage>
        <taxon>Bacteria</taxon>
        <taxon>Bacillati</taxon>
        <taxon>Bacillota</taxon>
        <taxon>Bacilli</taxon>
        <taxon>Bacillales</taxon>
        <taxon>Alicyclobacillaceae</taxon>
        <taxon>Tumebacillus</taxon>
    </lineage>
</organism>
<reference evidence="1 2" key="1">
    <citation type="submission" date="2018-05" db="EMBL/GenBank/DDBJ databases">
        <title>Genomic Encyclopedia of Type Strains, Phase IV (KMG-IV): sequencing the most valuable type-strain genomes for metagenomic binning, comparative biology and taxonomic classification.</title>
        <authorList>
            <person name="Goeker M."/>
        </authorList>
    </citation>
    <scope>NUCLEOTIDE SEQUENCE [LARGE SCALE GENOMIC DNA]</scope>
    <source>
        <strain evidence="1 2">DSM 18773</strain>
    </source>
</reference>
<dbReference type="EMBL" id="QGGL01000005">
    <property type="protein sequence ID" value="PWK14489.1"/>
    <property type="molecule type" value="Genomic_DNA"/>
</dbReference>
<evidence type="ECO:0008006" key="3">
    <source>
        <dbReference type="Google" id="ProtNLM"/>
    </source>
</evidence>
<comment type="caution">
    <text evidence="1">The sequence shown here is derived from an EMBL/GenBank/DDBJ whole genome shotgun (WGS) entry which is preliminary data.</text>
</comment>
<dbReference type="AlphaFoldDB" id="A0A316DB04"/>